<feature type="compositionally biased region" description="Polar residues" evidence="1">
    <location>
        <begin position="336"/>
        <end position="351"/>
    </location>
</feature>
<reference evidence="2 3" key="1">
    <citation type="submission" date="2021-09" db="EMBL/GenBank/DDBJ databases">
        <title>Genomic insights and catalytic innovation underlie evolution of tropane alkaloids biosynthesis.</title>
        <authorList>
            <person name="Wang Y.-J."/>
            <person name="Tian T."/>
            <person name="Huang J.-P."/>
            <person name="Huang S.-X."/>
        </authorList>
    </citation>
    <scope>NUCLEOTIDE SEQUENCE [LARGE SCALE GENOMIC DNA]</scope>
    <source>
        <strain evidence="2">KIB-2018</strain>
        <tissue evidence="2">Leaf</tissue>
    </source>
</reference>
<dbReference type="PANTHER" id="PTHR35477:SF1">
    <property type="entry name" value="OS06G0728500 PROTEIN"/>
    <property type="match status" value="1"/>
</dbReference>
<dbReference type="Proteomes" id="UP001159364">
    <property type="component" value="Linkage Group LG05"/>
</dbReference>
<comment type="caution">
    <text evidence="2">The sequence shown here is derived from an EMBL/GenBank/DDBJ whole genome shotgun (WGS) entry which is preliminary data.</text>
</comment>
<feature type="compositionally biased region" description="Pro residues" evidence="1">
    <location>
        <begin position="54"/>
        <end position="69"/>
    </location>
</feature>
<feature type="compositionally biased region" description="Low complexity" evidence="1">
    <location>
        <begin position="40"/>
        <end position="53"/>
    </location>
</feature>
<evidence type="ECO:0000256" key="1">
    <source>
        <dbReference type="SAM" id="MobiDB-lite"/>
    </source>
</evidence>
<protein>
    <submittedName>
        <fullName evidence="2">Uncharacterized protein</fullName>
    </submittedName>
</protein>
<organism evidence="2 3">
    <name type="scientific">Erythroxylum novogranatense</name>
    <dbReference type="NCBI Taxonomy" id="1862640"/>
    <lineage>
        <taxon>Eukaryota</taxon>
        <taxon>Viridiplantae</taxon>
        <taxon>Streptophyta</taxon>
        <taxon>Embryophyta</taxon>
        <taxon>Tracheophyta</taxon>
        <taxon>Spermatophyta</taxon>
        <taxon>Magnoliopsida</taxon>
        <taxon>eudicotyledons</taxon>
        <taxon>Gunneridae</taxon>
        <taxon>Pentapetalae</taxon>
        <taxon>rosids</taxon>
        <taxon>fabids</taxon>
        <taxon>Malpighiales</taxon>
        <taxon>Erythroxylaceae</taxon>
        <taxon>Erythroxylum</taxon>
    </lineage>
</organism>
<proteinExistence type="predicted"/>
<accession>A0AAV8TB55</accession>
<dbReference type="AlphaFoldDB" id="A0AAV8TB55"/>
<evidence type="ECO:0000313" key="2">
    <source>
        <dbReference type="EMBL" id="KAJ8764077.1"/>
    </source>
</evidence>
<dbReference type="EMBL" id="JAIWQS010000005">
    <property type="protein sequence ID" value="KAJ8764077.1"/>
    <property type="molecule type" value="Genomic_DNA"/>
</dbReference>
<feature type="region of interest" description="Disordered" evidence="1">
    <location>
        <begin position="213"/>
        <end position="234"/>
    </location>
</feature>
<keyword evidence="3" id="KW-1185">Reference proteome</keyword>
<feature type="region of interest" description="Disordered" evidence="1">
    <location>
        <begin position="291"/>
        <end position="311"/>
    </location>
</feature>
<sequence>MEANIYDVNHLGADVLLPPRKRLLAGFKKQTSDSDAALHPPIVASSSSSASPSSPSPTPPSPYQHPPSATPCSPSSIEFQDHLNNLLRSHFNNSHNLSPDQIVDASKSAANAATKAAEAARAAAQEKAIIAAKAVTAAKSALAFVASFPEETAAKERYLKKNKFKKHVQVQLLYEKHQPIENYRGDEELARKLHRDMNSSPRISKNCLNSDLKGHKIKKPKTSQTSEGVRDSNRNMVFGANPSSVCNGHAVAHELDYENSIREVCTIVAGEKDSKYDNSSQLDMDNGVAESNHLKERNLGESGSPGKKRGRLKLKKLPLSHCNFRDQANPKEDSFPKSSPLTVKNTDNATIPNKPLFPAETSAHKLLPIEAAPVWKYQEFKAPACVKQNKVMQS</sequence>
<evidence type="ECO:0000313" key="3">
    <source>
        <dbReference type="Proteomes" id="UP001159364"/>
    </source>
</evidence>
<dbReference type="PANTHER" id="PTHR35477">
    <property type="entry name" value="OS06G0728500 PROTEIN"/>
    <property type="match status" value="1"/>
</dbReference>
<feature type="region of interest" description="Disordered" evidence="1">
    <location>
        <begin position="28"/>
        <end position="76"/>
    </location>
</feature>
<gene>
    <name evidence="2" type="ORF">K2173_004978</name>
</gene>
<name>A0AAV8TB55_9ROSI</name>
<feature type="region of interest" description="Disordered" evidence="1">
    <location>
        <begin position="325"/>
        <end position="356"/>
    </location>
</feature>